<dbReference type="InterPro" id="IPR050309">
    <property type="entry name" value="Type-B_Carboxylest/Lipase"/>
</dbReference>
<evidence type="ECO:0000256" key="3">
    <source>
        <dbReference type="RuleBase" id="RU361235"/>
    </source>
</evidence>
<dbReference type="Pfam" id="PF00135">
    <property type="entry name" value="COesterase"/>
    <property type="match status" value="1"/>
</dbReference>
<comment type="similarity">
    <text evidence="1 3">Belongs to the type-B carboxylesterase/lipase family.</text>
</comment>
<dbReference type="PROSITE" id="PS00122">
    <property type="entry name" value="CARBOXYLESTERASE_B_1"/>
    <property type="match status" value="1"/>
</dbReference>
<proteinExistence type="inferred from homology"/>
<organism evidence="5 6">
    <name type="scientific">Stigmatella aurantiaca</name>
    <dbReference type="NCBI Taxonomy" id="41"/>
    <lineage>
        <taxon>Bacteria</taxon>
        <taxon>Pseudomonadati</taxon>
        <taxon>Myxococcota</taxon>
        <taxon>Myxococcia</taxon>
        <taxon>Myxococcales</taxon>
        <taxon>Cystobacterineae</taxon>
        <taxon>Archangiaceae</taxon>
        <taxon>Stigmatella</taxon>
    </lineage>
</organism>
<feature type="domain" description="Carboxylesterase type B" evidence="4">
    <location>
        <begin position="9"/>
        <end position="510"/>
    </location>
</feature>
<name>A0A1H7PA89_STIAU</name>
<dbReference type="OrthoDB" id="9775851at2"/>
<dbReference type="EMBL" id="FOAP01000005">
    <property type="protein sequence ID" value="SEL32702.1"/>
    <property type="molecule type" value="Genomic_DNA"/>
</dbReference>
<dbReference type="GO" id="GO:0016787">
    <property type="term" value="F:hydrolase activity"/>
    <property type="evidence" value="ECO:0007669"/>
    <property type="project" value="UniProtKB-KW"/>
</dbReference>
<evidence type="ECO:0000313" key="6">
    <source>
        <dbReference type="Proteomes" id="UP000182719"/>
    </source>
</evidence>
<dbReference type="InterPro" id="IPR029058">
    <property type="entry name" value="AB_hydrolase_fold"/>
</dbReference>
<evidence type="ECO:0000313" key="5">
    <source>
        <dbReference type="EMBL" id="SEL32702.1"/>
    </source>
</evidence>
<dbReference type="SUPFAM" id="SSF53474">
    <property type="entry name" value="alpha/beta-Hydrolases"/>
    <property type="match status" value="1"/>
</dbReference>
<dbReference type="PANTHER" id="PTHR11559">
    <property type="entry name" value="CARBOXYLESTERASE"/>
    <property type="match status" value="1"/>
</dbReference>
<protein>
    <recommendedName>
        <fullName evidence="3">Carboxylic ester hydrolase</fullName>
        <ecNumber evidence="3">3.1.1.-</ecNumber>
    </recommendedName>
</protein>
<sequence length="541" mass="59065">MTTHTAALPIIHTVEGPVQGALVEDVVAYMGIPYAAPPLGNLRWRAPQPVTPWPPTQPRPSNDQAPSCLQNRDLCIEVGGGDPLAMNEDCLYLNVWTPQPKAGAPKLPVMVWIHGGAYIIGAGRLPIYHGAPFVKRGAILVTLNYRMGALGFFAHPALEKEVTVEQQRIYNFGLLDQIAALEWVQRNIERFGGDSNNVTIFGQSAGARSVLALFASPLTKDREKPLFHRGIAQSVYRTAEASREKALNRGTKLAEVVLGLEEGKGADATLAQLRGVTAEVLMNVPIDPEKDFKGTANSPVGIAGDIVLPGTDGILARFEKGEGAALPLIIGNTSNDGSVVLDQLKGNPSQIVDLAVTTTLVKRPKRYYPDLAEQDFPDQNELGRRLARDAFFTAATYRLAKAHSQRAPTWRYYFDYTAENHRPFVTKGARHGDEVAFVMDTLKYAPPFPPGQPQNPVTVTAKDYAVASSVSERWFNFARTGEPSPEWPQQTAQADKTLLLGESISVATDFMQQHHEDAEFENMDAFNRVGTAMDNLMASLG</sequence>
<gene>
    <name evidence="5" type="ORF">SAMN05444354_105226</name>
</gene>
<dbReference type="PROSITE" id="PS00941">
    <property type="entry name" value="CARBOXYLESTERASE_B_2"/>
    <property type="match status" value="1"/>
</dbReference>
<dbReference type="Gene3D" id="3.40.50.1820">
    <property type="entry name" value="alpha/beta hydrolase"/>
    <property type="match status" value="1"/>
</dbReference>
<evidence type="ECO:0000256" key="2">
    <source>
        <dbReference type="ARBA" id="ARBA00022801"/>
    </source>
</evidence>
<keyword evidence="2 3" id="KW-0378">Hydrolase</keyword>
<dbReference type="InterPro" id="IPR019819">
    <property type="entry name" value="Carboxylesterase_B_CS"/>
</dbReference>
<dbReference type="RefSeq" id="WP_075006547.1">
    <property type="nucleotide sequence ID" value="NZ_FOAP01000005.1"/>
</dbReference>
<dbReference type="AlphaFoldDB" id="A0A1H7PA89"/>
<keyword evidence="6" id="KW-1185">Reference proteome</keyword>
<accession>A0A1H7PA89</accession>
<dbReference type="EC" id="3.1.1.-" evidence="3"/>
<evidence type="ECO:0000259" key="4">
    <source>
        <dbReference type="Pfam" id="PF00135"/>
    </source>
</evidence>
<dbReference type="Proteomes" id="UP000182719">
    <property type="component" value="Unassembled WGS sequence"/>
</dbReference>
<reference evidence="6" key="1">
    <citation type="submission" date="2016-10" db="EMBL/GenBank/DDBJ databases">
        <authorList>
            <person name="Varghese N."/>
            <person name="Submissions S."/>
        </authorList>
    </citation>
    <scope>NUCLEOTIDE SEQUENCE [LARGE SCALE GENOMIC DNA]</scope>
    <source>
        <strain evidence="6">DSM 17044</strain>
    </source>
</reference>
<dbReference type="InterPro" id="IPR002018">
    <property type="entry name" value="CarbesteraseB"/>
</dbReference>
<dbReference type="InterPro" id="IPR019826">
    <property type="entry name" value="Carboxylesterase_B_AS"/>
</dbReference>
<evidence type="ECO:0000256" key="1">
    <source>
        <dbReference type="ARBA" id="ARBA00005964"/>
    </source>
</evidence>